<dbReference type="PIRSF" id="PIRSF000429">
    <property type="entry name" value="Ac-CoA_Ac_transf"/>
    <property type="match status" value="1"/>
</dbReference>
<dbReference type="EMBL" id="KE123991">
    <property type="protein sequence ID" value="EPB86339.1"/>
    <property type="molecule type" value="Genomic_DNA"/>
</dbReference>
<evidence type="ECO:0000256" key="6">
    <source>
        <dbReference type="ARBA" id="ARBA00022946"/>
    </source>
</evidence>
<evidence type="ECO:0000256" key="3">
    <source>
        <dbReference type="ARBA" id="ARBA00010982"/>
    </source>
</evidence>
<feature type="domain" description="Thiolase C-terminal" evidence="15">
    <location>
        <begin position="293"/>
        <end position="413"/>
    </location>
</feature>
<dbReference type="Gene3D" id="3.40.47.10">
    <property type="match status" value="2"/>
</dbReference>
<evidence type="ECO:0000256" key="8">
    <source>
        <dbReference type="ARBA" id="ARBA00023140"/>
    </source>
</evidence>
<evidence type="ECO:0000259" key="14">
    <source>
        <dbReference type="Pfam" id="PF00108"/>
    </source>
</evidence>
<comment type="subcellular location">
    <subcellularLocation>
        <location evidence="1">Peroxisome</location>
    </subcellularLocation>
</comment>
<keyword evidence="17" id="KW-1185">Reference proteome</keyword>
<evidence type="ECO:0000256" key="13">
    <source>
        <dbReference type="RuleBase" id="RU003557"/>
    </source>
</evidence>
<dbReference type="InterPro" id="IPR002155">
    <property type="entry name" value="Thiolase"/>
</dbReference>
<sequence>MSNRLQQVASHVLPSSYTANKIGYKSPEDVVIVSALRTAITRARKGPFQSTLPEEMLAPVFKAIIQKTGIDPKLIEDITVGNVLPQGGGATNARMAALYAGFPETTSVSTLNRQCSSGLQAVVQIATAIQAGILEIGIGAGVESMTLNYGASSLAPTSERIADNCESAADCLIPMGITSENVAAEFQVSREKQDAFAAESHRKADVAQKNGWFQEEIVPVEAIVTDEEGNEKVVLADRDDGVRPGTTAEKLGKLRPAFDDDGTTTAGNASQVSDGAAAVLLMKRKTAQKLNLPILGKYVTSAVVGVPPRIMGVGPAYAIPIAVQRAGITLDQVDIFEINEAFASQAVYSVEKLGIPAEKVNPKGGAIAFGHPLGCTGARQIATLMPELKRQGKKIGVTSMCIGSGMGMAAVFESE</sequence>
<dbReference type="OrthoDB" id="5404651at2759"/>
<dbReference type="PROSITE" id="PS00099">
    <property type="entry name" value="THIOLASE_3"/>
    <property type="match status" value="1"/>
</dbReference>
<dbReference type="InterPro" id="IPR020617">
    <property type="entry name" value="Thiolase_C"/>
</dbReference>
<evidence type="ECO:0000256" key="1">
    <source>
        <dbReference type="ARBA" id="ARBA00004275"/>
    </source>
</evidence>
<dbReference type="InterPro" id="IPR020615">
    <property type="entry name" value="Thiolase_acyl_enz_int_AS"/>
</dbReference>
<dbReference type="SUPFAM" id="SSF53901">
    <property type="entry name" value="Thiolase-like"/>
    <property type="match status" value="2"/>
</dbReference>
<dbReference type="InterPro" id="IPR020610">
    <property type="entry name" value="Thiolase_AS"/>
</dbReference>
<keyword evidence="4 13" id="KW-0808">Transferase</keyword>
<reference evidence="17" key="1">
    <citation type="submission" date="2013-05" db="EMBL/GenBank/DDBJ databases">
        <title>The Genome sequence of Mucor circinelloides f. circinelloides 1006PhL.</title>
        <authorList>
            <consortium name="The Broad Institute Genomics Platform"/>
            <person name="Cuomo C."/>
            <person name="Earl A."/>
            <person name="Findley K."/>
            <person name="Lee S.C."/>
            <person name="Walker B."/>
            <person name="Young S."/>
            <person name="Zeng Q."/>
            <person name="Gargeya S."/>
            <person name="Fitzgerald M."/>
            <person name="Haas B."/>
            <person name="Abouelleil A."/>
            <person name="Allen A.W."/>
            <person name="Alvarado L."/>
            <person name="Arachchi H.M."/>
            <person name="Berlin A.M."/>
            <person name="Chapman S.B."/>
            <person name="Gainer-Dewar J."/>
            <person name="Goldberg J."/>
            <person name="Griggs A."/>
            <person name="Gujja S."/>
            <person name="Hansen M."/>
            <person name="Howarth C."/>
            <person name="Imamovic A."/>
            <person name="Ireland A."/>
            <person name="Larimer J."/>
            <person name="McCowan C."/>
            <person name="Murphy C."/>
            <person name="Pearson M."/>
            <person name="Poon T.W."/>
            <person name="Priest M."/>
            <person name="Roberts A."/>
            <person name="Saif S."/>
            <person name="Shea T."/>
            <person name="Sisk P."/>
            <person name="Sykes S."/>
            <person name="Wortman J."/>
            <person name="Nusbaum C."/>
            <person name="Birren B."/>
        </authorList>
    </citation>
    <scope>NUCLEOTIDE SEQUENCE [LARGE SCALE GENOMIC DNA]</scope>
    <source>
        <strain evidence="17">1006PhL</strain>
    </source>
</reference>
<dbReference type="AlphaFoldDB" id="S2J9K8"/>
<dbReference type="Pfam" id="PF02803">
    <property type="entry name" value="Thiolase_C"/>
    <property type="match status" value="1"/>
</dbReference>
<keyword evidence="8" id="KW-0576">Peroxisome</keyword>
<evidence type="ECO:0000313" key="16">
    <source>
        <dbReference type="EMBL" id="EPB86339.1"/>
    </source>
</evidence>
<dbReference type="InterPro" id="IPR050215">
    <property type="entry name" value="Thiolase-like_sf_Thiolase"/>
</dbReference>
<evidence type="ECO:0000256" key="11">
    <source>
        <dbReference type="ARBA" id="ARBA00047605"/>
    </source>
</evidence>
<dbReference type="InParanoid" id="S2J9K8"/>
<feature type="active site" description="Proton acceptor" evidence="12">
    <location>
        <position position="371"/>
    </location>
</feature>
<dbReference type="NCBIfam" id="TIGR01930">
    <property type="entry name" value="AcCoA-C-Actrans"/>
    <property type="match status" value="1"/>
</dbReference>
<proteinExistence type="inferred from homology"/>
<dbReference type="PROSITE" id="PS00098">
    <property type="entry name" value="THIOLASE_1"/>
    <property type="match status" value="1"/>
</dbReference>
<accession>S2J9K8</accession>
<dbReference type="eggNOG" id="KOG1389">
    <property type="taxonomic scope" value="Eukaryota"/>
</dbReference>
<dbReference type="GO" id="GO:0005777">
    <property type="term" value="C:peroxisome"/>
    <property type="evidence" value="ECO:0007669"/>
    <property type="project" value="UniProtKB-SubCell"/>
</dbReference>
<dbReference type="OMA" id="YAYESHQ"/>
<evidence type="ECO:0000256" key="12">
    <source>
        <dbReference type="PIRSR" id="PIRSR000429-1"/>
    </source>
</evidence>
<dbReference type="Proteomes" id="UP000014254">
    <property type="component" value="Unassembled WGS sequence"/>
</dbReference>
<dbReference type="GO" id="GO:0003988">
    <property type="term" value="F:acetyl-CoA C-acyltransferase activity"/>
    <property type="evidence" value="ECO:0007669"/>
    <property type="project" value="UniProtKB-EC"/>
</dbReference>
<dbReference type="PANTHER" id="PTHR43853">
    <property type="entry name" value="3-KETOACYL-COA THIOLASE, PEROXISOMAL"/>
    <property type="match status" value="1"/>
</dbReference>
<dbReference type="Pfam" id="PF00108">
    <property type="entry name" value="Thiolase_N"/>
    <property type="match status" value="1"/>
</dbReference>
<protein>
    <recommendedName>
        <fullName evidence="10">acetyl-CoA C-acyltransferase</fullName>
        <ecNumber evidence="10">2.3.1.16</ecNumber>
    </recommendedName>
</protein>
<evidence type="ECO:0000256" key="5">
    <source>
        <dbReference type="ARBA" id="ARBA00022832"/>
    </source>
</evidence>
<dbReference type="CDD" id="cd00751">
    <property type="entry name" value="thiolase"/>
    <property type="match status" value="1"/>
</dbReference>
<organism evidence="16 17">
    <name type="scientific">Mucor circinelloides f. circinelloides (strain 1006PhL)</name>
    <name type="common">Mucormycosis agent</name>
    <name type="synonym">Calyptromyces circinelloides</name>
    <dbReference type="NCBI Taxonomy" id="1220926"/>
    <lineage>
        <taxon>Eukaryota</taxon>
        <taxon>Fungi</taxon>
        <taxon>Fungi incertae sedis</taxon>
        <taxon>Mucoromycota</taxon>
        <taxon>Mucoromycotina</taxon>
        <taxon>Mucoromycetes</taxon>
        <taxon>Mucorales</taxon>
        <taxon>Mucorineae</taxon>
        <taxon>Mucoraceae</taxon>
        <taxon>Mucor</taxon>
    </lineage>
</organism>
<keyword evidence="7" id="KW-0443">Lipid metabolism</keyword>
<dbReference type="FunFam" id="3.40.47.10:FF:000010">
    <property type="entry name" value="Acetyl-CoA acetyltransferase (Thiolase)"/>
    <property type="match status" value="1"/>
</dbReference>
<evidence type="ECO:0000256" key="9">
    <source>
        <dbReference type="ARBA" id="ARBA00023315"/>
    </source>
</evidence>
<keyword evidence="9 13" id="KW-0012">Acyltransferase</keyword>
<dbReference type="InterPro" id="IPR020613">
    <property type="entry name" value="Thiolase_CS"/>
</dbReference>
<dbReference type="GO" id="GO:0010124">
    <property type="term" value="P:phenylacetate catabolic process"/>
    <property type="evidence" value="ECO:0007669"/>
    <property type="project" value="TreeGrafter"/>
</dbReference>
<dbReference type="STRING" id="1220926.S2J9K8"/>
<evidence type="ECO:0000313" key="17">
    <source>
        <dbReference type="Proteomes" id="UP000014254"/>
    </source>
</evidence>
<evidence type="ECO:0000256" key="4">
    <source>
        <dbReference type="ARBA" id="ARBA00022679"/>
    </source>
</evidence>
<evidence type="ECO:0000256" key="2">
    <source>
        <dbReference type="ARBA" id="ARBA00004872"/>
    </source>
</evidence>
<dbReference type="GO" id="GO:0006635">
    <property type="term" value="P:fatty acid beta-oxidation"/>
    <property type="evidence" value="ECO:0007669"/>
    <property type="project" value="TreeGrafter"/>
</dbReference>
<name>S2J9K8_MUCC1</name>
<comment type="similarity">
    <text evidence="3 13">Belongs to the thiolase-like superfamily. Thiolase family.</text>
</comment>
<dbReference type="PANTHER" id="PTHR43853:SF8">
    <property type="entry name" value="3-KETOACYL-COA THIOLASE, PEROXISOMAL"/>
    <property type="match status" value="1"/>
</dbReference>
<dbReference type="InterPro" id="IPR016039">
    <property type="entry name" value="Thiolase-like"/>
</dbReference>
<dbReference type="VEuPathDB" id="FungiDB:HMPREF1544_06878"/>
<dbReference type="InterPro" id="IPR020616">
    <property type="entry name" value="Thiolase_N"/>
</dbReference>
<keyword evidence="6" id="KW-0809">Transit peptide</keyword>
<evidence type="ECO:0000259" key="15">
    <source>
        <dbReference type="Pfam" id="PF02803"/>
    </source>
</evidence>
<comment type="pathway">
    <text evidence="2">Lipid metabolism; fatty acid metabolism.</text>
</comment>
<keyword evidence="5" id="KW-0276">Fatty acid metabolism</keyword>
<comment type="catalytic activity">
    <reaction evidence="11">
        <text>an acyl-CoA + acetyl-CoA = a 3-oxoacyl-CoA + CoA</text>
        <dbReference type="Rhea" id="RHEA:21564"/>
        <dbReference type="ChEBI" id="CHEBI:57287"/>
        <dbReference type="ChEBI" id="CHEBI:57288"/>
        <dbReference type="ChEBI" id="CHEBI:58342"/>
        <dbReference type="ChEBI" id="CHEBI:90726"/>
        <dbReference type="EC" id="2.3.1.16"/>
    </reaction>
</comment>
<dbReference type="EC" id="2.3.1.16" evidence="10"/>
<evidence type="ECO:0000256" key="10">
    <source>
        <dbReference type="ARBA" id="ARBA00024073"/>
    </source>
</evidence>
<dbReference type="PROSITE" id="PS00737">
    <property type="entry name" value="THIOLASE_2"/>
    <property type="match status" value="1"/>
</dbReference>
<feature type="active site" description="Acyl-thioester intermediate" evidence="12">
    <location>
        <position position="115"/>
    </location>
</feature>
<feature type="active site" description="Proton acceptor" evidence="12">
    <location>
        <position position="401"/>
    </location>
</feature>
<gene>
    <name evidence="16" type="ORF">HMPREF1544_06878</name>
</gene>
<feature type="domain" description="Thiolase N-terminal" evidence="14">
    <location>
        <begin position="30"/>
        <end position="284"/>
    </location>
</feature>
<evidence type="ECO:0000256" key="7">
    <source>
        <dbReference type="ARBA" id="ARBA00023098"/>
    </source>
</evidence>